<name>A0ABV7CZV1_9PROT</name>
<dbReference type="PROSITE" id="PS50883">
    <property type="entry name" value="EAL"/>
    <property type="match status" value="1"/>
</dbReference>
<dbReference type="InterPro" id="IPR035919">
    <property type="entry name" value="EAL_sf"/>
</dbReference>
<dbReference type="PANTHER" id="PTHR33121">
    <property type="entry name" value="CYCLIC DI-GMP PHOSPHODIESTERASE PDEF"/>
    <property type="match status" value="1"/>
</dbReference>
<dbReference type="Gene3D" id="3.20.20.450">
    <property type="entry name" value="EAL domain"/>
    <property type="match status" value="1"/>
</dbReference>
<dbReference type="CDD" id="cd01948">
    <property type="entry name" value="EAL"/>
    <property type="match status" value="1"/>
</dbReference>
<accession>A0ABV7CZV1</accession>
<comment type="caution">
    <text evidence="2">The sequence shown here is derived from an EMBL/GenBank/DDBJ whole genome shotgun (WGS) entry which is preliminary data.</text>
</comment>
<dbReference type="InterPro" id="IPR035965">
    <property type="entry name" value="PAS-like_dom_sf"/>
</dbReference>
<dbReference type="EMBL" id="JBHRSL010000001">
    <property type="protein sequence ID" value="MFC3050338.1"/>
    <property type="molecule type" value="Genomic_DNA"/>
</dbReference>
<dbReference type="RefSeq" id="WP_194214736.1">
    <property type="nucleotide sequence ID" value="NZ_CP061205.1"/>
</dbReference>
<keyword evidence="3" id="KW-1185">Reference proteome</keyword>
<evidence type="ECO:0000313" key="3">
    <source>
        <dbReference type="Proteomes" id="UP001595444"/>
    </source>
</evidence>
<dbReference type="SUPFAM" id="SSF55785">
    <property type="entry name" value="PYP-like sensor domain (PAS domain)"/>
    <property type="match status" value="1"/>
</dbReference>
<dbReference type="PANTHER" id="PTHR33121:SF70">
    <property type="entry name" value="SIGNALING PROTEIN YKOW"/>
    <property type="match status" value="1"/>
</dbReference>
<dbReference type="SMART" id="SM00052">
    <property type="entry name" value="EAL"/>
    <property type="match status" value="1"/>
</dbReference>
<dbReference type="Proteomes" id="UP001595444">
    <property type="component" value="Unassembled WGS sequence"/>
</dbReference>
<reference evidence="3" key="1">
    <citation type="journal article" date="2019" name="Int. J. Syst. Evol. Microbiol.">
        <title>The Global Catalogue of Microorganisms (GCM) 10K type strain sequencing project: providing services to taxonomists for standard genome sequencing and annotation.</title>
        <authorList>
            <consortium name="The Broad Institute Genomics Platform"/>
            <consortium name="The Broad Institute Genome Sequencing Center for Infectious Disease"/>
            <person name="Wu L."/>
            <person name="Ma J."/>
        </authorList>
    </citation>
    <scope>NUCLEOTIDE SEQUENCE [LARGE SCALE GENOMIC DNA]</scope>
    <source>
        <strain evidence="3">KCTC 62164</strain>
    </source>
</reference>
<dbReference type="SUPFAM" id="SSF141868">
    <property type="entry name" value="EAL domain-like"/>
    <property type="match status" value="1"/>
</dbReference>
<dbReference type="InterPro" id="IPR001633">
    <property type="entry name" value="EAL_dom"/>
</dbReference>
<protein>
    <submittedName>
        <fullName evidence="2">EAL domain-containing protein</fullName>
    </submittedName>
</protein>
<feature type="domain" description="EAL" evidence="1">
    <location>
        <begin position="292"/>
        <end position="537"/>
    </location>
</feature>
<dbReference type="Pfam" id="PF00563">
    <property type="entry name" value="EAL"/>
    <property type="match status" value="1"/>
</dbReference>
<dbReference type="InterPro" id="IPR050706">
    <property type="entry name" value="Cyclic-di-GMP_PDE-like"/>
</dbReference>
<proteinExistence type="predicted"/>
<organism evidence="2 3">
    <name type="scientific">Kordiimonas pumila</name>
    <dbReference type="NCBI Taxonomy" id="2161677"/>
    <lineage>
        <taxon>Bacteria</taxon>
        <taxon>Pseudomonadati</taxon>
        <taxon>Pseudomonadota</taxon>
        <taxon>Alphaproteobacteria</taxon>
        <taxon>Kordiimonadales</taxon>
        <taxon>Kordiimonadaceae</taxon>
        <taxon>Kordiimonas</taxon>
    </lineage>
</organism>
<evidence type="ECO:0000313" key="2">
    <source>
        <dbReference type="EMBL" id="MFC3050338.1"/>
    </source>
</evidence>
<evidence type="ECO:0000259" key="1">
    <source>
        <dbReference type="PROSITE" id="PS50883"/>
    </source>
</evidence>
<sequence>MTGTLEEIKKERERFVAFAFAAAEIFMELDSAGNILFEGGAVERIGAEKTSSLVGNNIENIIDPDDVEVYKALILHLQYKGRIGPIPIRFLTENNRSLALRVFALGMPGSDARTFLSLRSAPLGGRGTSDSSDNEETGLLGQNAFIELASKTMAASPSENNVYMTAIEVEGLEDARKNFGPKFTQSLLHKISAHLTTLSLDGELAGQLSDKHFAFLHRAKNDGSHLSESLKTVDANVTLKSTYSTVAANGTGVPEDQVIRTLSYILSKFCENPKSVNFESLSNAFNVMASEAQLRVTNMRSMIETGNFKIAFQPVVSLQNGTILHNEVLSRFNDSTSDYTPLEVIQFAEDIGVIEEFDLALCRKAIDYIRKMKKLGTPVRLSVNLSGRTFDNSRGIEPLLKTLLAAKDISHSLLLELTDTATIKNLVKVEAVLNDLKAAGFKLCLDDFGAGASGYQYLRAFNVDYVKIDGSYVKDIVRKDYKPTFLLSIIRLCDDLGIKTIGEHVETNFQADFLRSIGVHYGQGFHYGKPDYAPRTN</sequence>
<gene>
    <name evidence="2" type="ORF">ACFOKA_00315</name>
</gene>